<dbReference type="STRING" id="525903.Taci_0785"/>
<comment type="similarity">
    <text evidence="1 9">Belongs to the guanylate kinase family.</text>
</comment>
<evidence type="ECO:0000313" key="12">
    <source>
        <dbReference type="Proteomes" id="UP000002030"/>
    </source>
</evidence>
<evidence type="ECO:0000313" key="11">
    <source>
        <dbReference type="EMBL" id="ACZ19018.1"/>
    </source>
</evidence>
<dbReference type="Gene3D" id="3.30.63.10">
    <property type="entry name" value="Guanylate Kinase phosphate binding domain"/>
    <property type="match status" value="1"/>
</dbReference>
<dbReference type="RefSeq" id="WP_012869533.1">
    <property type="nucleotide sequence ID" value="NC_013522.1"/>
</dbReference>
<gene>
    <name evidence="9" type="primary">gmk</name>
    <name evidence="11" type="ordered locus">Taci_0785</name>
</gene>
<comment type="function">
    <text evidence="9">Essential for recycling GMP and indirectly, cGMP.</text>
</comment>
<feature type="domain" description="Guanylate kinase-like" evidence="10">
    <location>
        <begin position="12"/>
        <end position="190"/>
    </location>
</feature>
<keyword evidence="4 9" id="KW-0808">Transferase</keyword>
<evidence type="ECO:0000256" key="4">
    <source>
        <dbReference type="ARBA" id="ARBA00022679"/>
    </source>
</evidence>
<dbReference type="GO" id="GO:0005829">
    <property type="term" value="C:cytosol"/>
    <property type="evidence" value="ECO:0007669"/>
    <property type="project" value="TreeGrafter"/>
</dbReference>
<evidence type="ECO:0000259" key="10">
    <source>
        <dbReference type="PROSITE" id="PS50052"/>
    </source>
</evidence>
<dbReference type="PANTHER" id="PTHR23117">
    <property type="entry name" value="GUANYLATE KINASE-RELATED"/>
    <property type="match status" value="1"/>
</dbReference>
<evidence type="ECO:0000256" key="9">
    <source>
        <dbReference type="HAMAP-Rule" id="MF_00328"/>
    </source>
</evidence>
<dbReference type="eggNOG" id="COG0194">
    <property type="taxonomic scope" value="Bacteria"/>
</dbReference>
<name>D1B9R5_THEAS</name>
<dbReference type="PATRIC" id="fig|525903.6.peg.786"/>
<dbReference type="NCBIfam" id="TIGR03263">
    <property type="entry name" value="guanyl_kin"/>
    <property type="match status" value="1"/>
</dbReference>
<organism evidence="11 12">
    <name type="scientific">Thermanaerovibrio acidaminovorans (strain ATCC 49978 / DSM 6589 / Su883)</name>
    <name type="common">Selenomonas acidaminovorans</name>
    <dbReference type="NCBI Taxonomy" id="525903"/>
    <lineage>
        <taxon>Bacteria</taxon>
        <taxon>Thermotogati</taxon>
        <taxon>Synergistota</taxon>
        <taxon>Synergistia</taxon>
        <taxon>Synergistales</taxon>
        <taxon>Synergistaceae</taxon>
        <taxon>Thermanaerovibrio</taxon>
    </lineage>
</organism>
<keyword evidence="12" id="KW-1185">Reference proteome</keyword>
<protein>
    <recommendedName>
        <fullName evidence="3 9">Guanylate kinase</fullName>
        <ecNumber evidence="2 9">2.7.4.8</ecNumber>
    </recommendedName>
    <alternativeName>
        <fullName evidence="8 9">GMP kinase</fullName>
    </alternativeName>
</protein>
<dbReference type="HAMAP" id="MF_00328">
    <property type="entry name" value="Guanylate_kinase"/>
    <property type="match status" value="1"/>
</dbReference>
<dbReference type="GO" id="GO:0005524">
    <property type="term" value="F:ATP binding"/>
    <property type="evidence" value="ECO:0007669"/>
    <property type="project" value="UniProtKB-UniRule"/>
</dbReference>
<comment type="catalytic activity">
    <reaction evidence="9">
        <text>GMP + ATP = GDP + ADP</text>
        <dbReference type="Rhea" id="RHEA:20780"/>
        <dbReference type="ChEBI" id="CHEBI:30616"/>
        <dbReference type="ChEBI" id="CHEBI:58115"/>
        <dbReference type="ChEBI" id="CHEBI:58189"/>
        <dbReference type="ChEBI" id="CHEBI:456216"/>
        <dbReference type="EC" id="2.7.4.8"/>
    </reaction>
</comment>
<dbReference type="InterPro" id="IPR008145">
    <property type="entry name" value="GK/Ca_channel_bsu"/>
</dbReference>
<keyword evidence="7 9" id="KW-0067">ATP-binding</keyword>
<dbReference type="OrthoDB" id="9808150at2"/>
<evidence type="ECO:0000256" key="2">
    <source>
        <dbReference type="ARBA" id="ARBA00012961"/>
    </source>
</evidence>
<dbReference type="FunFam" id="3.30.63.10:FF:000002">
    <property type="entry name" value="Guanylate kinase 1"/>
    <property type="match status" value="1"/>
</dbReference>
<dbReference type="HOGENOM" id="CLU_001715_1_2_0"/>
<dbReference type="EnsemblBacteria" id="ACZ19018">
    <property type="protein sequence ID" value="ACZ19018"/>
    <property type="gene ID" value="Taci_0785"/>
</dbReference>
<proteinExistence type="inferred from homology"/>
<dbReference type="KEGG" id="tai:Taci_0785"/>
<dbReference type="SMART" id="SM00072">
    <property type="entry name" value="GuKc"/>
    <property type="match status" value="1"/>
</dbReference>
<dbReference type="Pfam" id="PF00625">
    <property type="entry name" value="Guanylate_kin"/>
    <property type="match status" value="1"/>
</dbReference>
<keyword evidence="5 9" id="KW-0547">Nucleotide-binding</keyword>
<dbReference type="EMBL" id="CP001818">
    <property type="protein sequence ID" value="ACZ19018.1"/>
    <property type="molecule type" value="Genomic_DNA"/>
</dbReference>
<dbReference type="EC" id="2.7.4.8" evidence="2 9"/>
<comment type="subcellular location">
    <subcellularLocation>
        <location evidence="9">Cytoplasm</location>
    </subcellularLocation>
</comment>
<evidence type="ECO:0000256" key="8">
    <source>
        <dbReference type="ARBA" id="ARBA00030128"/>
    </source>
</evidence>
<evidence type="ECO:0000256" key="5">
    <source>
        <dbReference type="ARBA" id="ARBA00022741"/>
    </source>
</evidence>
<dbReference type="Gene3D" id="3.40.50.300">
    <property type="entry name" value="P-loop containing nucleotide triphosphate hydrolases"/>
    <property type="match status" value="1"/>
</dbReference>
<dbReference type="PANTHER" id="PTHR23117:SF13">
    <property type="entry name" value="GUANYLATE KINASE"/>
    <property type="match status" value="1"/>
</dbReference>
<keyword evidence="6 9" id="KW-0418">Kinase</keyword>
<evidence type="ECO:0000256" key="7">
    <source>
        <dbReference type="ARBA" id="ARBA00022840"/>
    </source>
</evidence>
<evidence type="ECO:0000256" key="6">
    <source>
        <dbReference type="ARBA" id="ARBA00022777"/>
    </source>
</evidence>
<dbReference type="InterPro" id="IPR027417">
    <property type="entry name" value="P-loop_NTPase"/>
</dbReference>
<sequence>MGNDKIGNYRRGTLFVISGPSGAGKGTLRRVLFERVPGLFYSVSYTTRSPRPGETDGVDYRFVSEEEFKRMIEEGAFLEWAFVHGKYYGTNLKDIEAKLSEGYDVVLEIDVQGAQQVTRKVPGAVTIFVEPPSVEELEHRLHGRGTEGEDELSLRLRNAMDELSHAGEYQYRIVNDRVEDAAETLVKIIEQTRRSRGGMSK</sequence>
<dbReference type="InterPro" id="IPR008144">
    <property type="entry name" value="Guanylate_kin-like_dom"/>
</dbReference>
<evidence type="ECO:0000256" key="1">
    <source>
        <dbReference type="ARBA" id="ARBA00005790"/>
    </source>
</evidence>
<dbReference type="AlphaFoldDB" id="D1B9R5"/>
<dbReference type="Proteomes" id="UP000002030">
    <property type="component" value="Chromosome"/>
</dbReference>
<keyword evidence="9" id="KW-0963">Cytoplasm</keyword>
<dbReference type="InterPro" id="IPR017665">
    <property type="entry name" value="Guanylate_kinase"/>
</dbReference>
<dbReference type="GO" id="GO:0004385">
    <property type="term" value="F:GMP kinase activity"/>
    <property type="evidence" value="ECO:0007669"/>
    <property type="project" value="UniProtKB-UniRule"/>
</dbReference>
<dbReference type="InterPro" id="IPR020590">
    <property type="entry name" value="Guanylate_kinase_CS"/>
</dbReference>
<dbReference type="SUPFAM" id="SSF52540">
    <property type="entry name" value="P-loop containing nucleoside triphosphate hydrolases"/>
    <property type="match status" value="1"/>
</dbReference>
<dbReference type="PROSITE" id="PS50052">
    <property type="entry name" value="GUANYLATE_KINASE_2"/>
    <property type="match status" value="1"/>
</dbReference>
<accession>D1B9R5</accession>
<evidence type="ECO:0000256" key="3">
    <source>
        <dbReference type="ARBA" id="ARBA00016296"/>
    </source>
</evidence>
<dbReference type="CDD" id="cd00071">
    <property type="entry name" value="GMPK"/>
    <property type="match status" value="1"/>
</dbReference>
<reference evidence="11 12" key="1">
    <citation type="journal article" date="2009" name="Stand. Genomic Sci.">
        <title>Complete genome sequence of Thermanaerovibrio acidaminovorans type strain (Su883).</title>
        <authorList>
            <person name="Chovatia M."/>
            <person name="Sikorski J."/>
            <person name="Schroder M."/>
            <person name="Lapidus A."/>
            <person name="Nolan M."/>
            <person name="Tice H."/>
            <person name="Glavina Del Rio T."/>
            <person name="Copeland A."/>
            <person name="Cheng J.F."/>
            <person name="Lucas S."/>
            <person name="Chen F."/>
            <person name="Bruce D."/>
            <person name="Goodwin L."/>
            <person name="Pitluck S."/>
            <person name="Ivanova N."/>
            <person name="Mavromatis K."/>
            <person name="Ovchinnikova G."/>
            <person name="Pati A."/>
            <person name="Chen A."/>
            <person name="Palaniappan K."/>
            <person name="Land M."/>
            <person name="Hauser L."/>
            <person name="Chang Y.J."/>
            <person name="Jeffries C.D."/>
            <person name="Chain P."/>
            <person name="Saunders E."/>
            <person name="Detter J.C."/>
            <person name="Brettin T."/>
            <person name="Rohde M."/>
            <person name="Goker M."/>
            <person name="Spring S."/>
            <person name="Bristow J."/>
            <person name="Markowitz V."/>
            <person name="Hugenholtz P."/>
            <person name="Kyrpides N.C."/>
            <person name="Klenk H.P."/>
            <person name="Eisen J.A."/>
        </authorList>
    </citation>
    <scope>NUCLEOTIDE SEQUENCE [LARGE SCALE GENOMIC DNA]</scope>
    <source>
        <strain evidence="12">ATCC 49978 / DSM 6589 / Su883</strain>
    </source>
</reference>
<feature type="binding site" evidence="9">
    <location>
        <begin position="19"/>
        <end position="26"/>
    </location>
    <ligand>
        <name>ATP</name>
        <dbReference type="ChEBI" id="CHEBI:30616"/>
    </ligand>
</feature>
<dbReference type="PROSITE" id="PS00856">
    <property type="entry name" value="GUANYLATE_KINASE_1"/>
    <property type="match status" value="1"/>
</dbReference>